<evidence type="ECO:0000313" key="3">
    <source>
        <dbReference type="EMBL" id="KPY85508.1"/>
    </source>
</evidence>
<organism evidence="3 4">
    <name type="scientific">Pseudomonas syringae pv. tagetis</name>
    <dbReference type="NCBI Taxonomy" id="129140"/>
    <lineage>
        <taxon>Bacteria</taxon>
        <taxon>Pseudomonadati</taxon>
        <taxon>Pseudomonadota</taxon>
        <taxon>Gammaproteobacteria</taxon>
        <taxon>Pseudomonadales</taxon>
        <taxon>Pseudomonadaceae</taxon>
        <taxon>Pseudomonas</taxon>
    </lineage>
</organism>
<protein>
    <submittedName>
        <fullName evidence="3">Uncharacterized protein</fullName>
    </submittedName>
</protein>
<dbReference type="PATRIC" id="fig|129140.3.peg.5353"/>
<feature type="coiled-coil region" evidence="1">
    <location>
        <begin position="46"/>
        <end position="113"/>
    </location>
</feature>
<evidence type="ECO:0000313" key="4">
    <source>
        <dbReference type="Proteomes" id="UP000050474"/>
    </source>
</evidence>
<comment type="caution">
    <text evidence="3">The sequence shown here is derived from an EMBL/GenBank/DDBJ whole genome shotgun (WGS) entry which is preliminary data.</text>
</comment>
<sequence>MKMNNTSVYGGAGPEVSTGLKSTKGGPGFEKNQSRKEMTMLIDAEIEATLQRLEAFRSELRRVTAEEQEEKAFQQHRQLEQLNDVLSENQLLLEKLHEAQEAYERLMKRDELNTQALSQQSSRLRHVLKKFPTHWEVERLEVERLKDERSAEVVQWHIHNAYLGDELIPLIKIKTYCFKSNVEVFIQRTDKQNSNWISWPYSLTDKEVFPCTPIQDHPYQGTNWLLSSLGTSDWKKLKELFKRMASALGKGTNTAVPKNVNARLLGDGLAKLVELLDNWPLSLRYDKVTLTKTIQTEHYRSLGILLSNVSLGEQRWDSLEYNLATVDENGGFGENPRLEFPESTRNVIENWFVESEDGRGLRLELRFAHPQAIDTNVWQLLSDSDQILIAALVSNLSVQLGILEREADNKSLRWTEWQELGNAVREIMVNNMRNHRRTLA</sequence>
<dbReference type="STRING" id="129140.ALO44_04110"/>
<name>A0A0Q0C2M8_9PSED</name>
<proteinExistence type="predicted"/>
<feature type="region of interest" description="Disordered" evidence="2">
    <location>
        <begin position="1"/>
        <end position="35"/>
    </location>
</feature>
<accession>A0A0Q0C2M8</accession>
<gene>
    <name evidence="3" type="ORF">ALO44_04110</name>
</gene>
<evidence type="ECO:0000256" key="2">
    <source>
        <dbReference type="SAM" id="MobiDB-lite"/>
    </source>
</evidence>
<dbReference type="Proteomes" id="UP000050474">
    <property type="component" value="Unassembled WGS sequence"/>
</dbReference>
<keyword evidence="1" id="KW-0175">Coiled coil</keyword>
<dbReference type="AlphaFoldDB" id="A0A0Q0C2M8"/>
<reference evidence="3 4" key="1">
    <citation type="submission" date="2015-09" db="EMBL/GenBank/DDBJ databases">
        <title>Genome announcement of multiple Pseudomonas syringae strains.</title>
        <authorList>
            <person name="Thakur S."/>
            <person name="Wang P.W."/>
            <person name="Gong Y."/>
            <person name="Weir B.S."/>
            <person name="Guttman D.S."/>
        </authorList>
    </citation>
    <scope>NUCLEOTIDE SEQUENCE [LARGE SCALE GENOMIC DNA]</scope>
    <source>
        <strain evidence="3 4">ICMP4091</strain>
    </source>
</reference>
<dbReference type="EMBL" id="LJRM01000102">
    <property type="protein sequence ID" value="KPY85508.1"/>
    <property type="molecule type" value="Genomic_DNA"/>
</dbReference>
<evidence type="ECO:0000256" key="1">
    <source>
        <dbReference type="SAM" id="Coils"/>
    </source>
</evidence>